<evidence type="ECO:0000313" key="2">
    <source>
        <dbReference type="EMBL" id="RNL38239.1"/>
    </source>
</evidence>
<dbReference type="SMART" id="SM00530">
    <property type="entry name" value="HTH_XRE"/>
    <property type="match status" value="1"/>
</dbReference>
<gene>
    <name evidence="2" type="ORF">DMP06_09495</name>
</gene>
<dbReference type="InterPro" id="IPR036782">
    <property type="entry name" value="NE0471-like_N"/>
</dbReference>
<evidence type="ECO:0000313" key="3">
    <source>
        <dbReference type="Proteomes" id="UP000269591"/>
    </source>
</evidence>
<dbReference type="InterPro" id="IPR010982">
    <property type="entry name" value="Lambda_DNA-bd_dom_sf"/>
</dbReference>
<dbReference type="GO" id="GO:0003677">
    <property type="term" value="F:DNA binding"/>
    <property type="evidence" value="ECO:0007669"/>
    <property type="project" value="InterPro"/>
</dbReference>
<dbReference type="Pfam" id="PF01381">
    <property type="entry name" value="HTH_3"/>
    <property type="match status" value="1"/>
</dbReference>
<dbReference type="PROSITE" id="PS50943">
    <property type="entry name" value="HTH_CROC1"/>
    <property type="match status" value="1"/>
</dbReference>
<dbReference type="InterPro" id="IPR018841">
    <property type="entry name" value="DUF2442"/>
</dbReference>
<dbReference type="SUPFAM" id="SSF47413">
    <property type="entry name" value="lambda repressor-like DNA-binding domains"/>
    <property type="match status" value="1"/>
</dbReference>
<reference evidence="3" key="1">
    <citation type="submission" date="2018-05" db="EMBL/GenBank/DDBJ databases">
        <title>Genome Sequencing of selected type strains of the family Eggerthellaceae.</title>
        <authorList>
            <person name="Danylec N."/>
            <person name="Stoll D.A."/>
            <person name="Doetsch A."/>
            <person name="Huch M."/>
        </authorList>
    </citation>
    <scope>NUCLEOTIDE SEQUENCE [LARGE SCALE GENOMIC DNA]</scope>
    <source>
        <strain evidence="3">DSM 24851</strain>
    </source>
</reference>
<protein>
    <recommendedName>
        <fullName evidence="1">HTH cro/C1-type domain-containing protein</fullName>
    </recommendedName>
</protein>
<comment type="caution">
    <text evidence="2">The sequence shown here is derived from an EMBL/GenBank/DDBJ whole genome shotgun (WGS) entry which is preliminary data.</text>
</comment>
<dbReference type="Proteomes" id="UP000269591">
    <property type="component" value="Unassembled WGS sequence"/>
</dbReference>
<dbReference type="SUPFAM" id="SSF143880">
    <property type="entry name" value="NE0471 N-terminal domain-like"/>
    <property type="match status" value="1"/>
</dbReference>
<proteinExistence type="predicted"/>
<feature type="domain" description="HTH cro/C1-type" evidence="1">
    <location>
        <begin position="95"/>
        <end position="149"/>
    </location>
</feature>
<dbReference type="RefSeq" id="WP_123209497.1">
    <property type="nucleotide sequence ID" value="NZ_JBHTHO010000016.1"/>
</dbReference>
<dbReference type="Gene3D" id="3.30.2020.10">
    <property type="entry name" value="NE0471-like N-terminal domain"/>
    <property type="match status" value="1"/>
</dbReference>
<dbReference type="OrthoDB" id="427321at2"/>
<evidence type="ECO:0000259" key="1">
    <source>
        <dbReference type="PROSITE" id="PS50943"/>
    </source>
</evidence>
<keyword evidence="3" id="KW-1185">Reference proteome</keyword>
<dbReference type="CDD" id="cd00093">
    <property type="entry name" value="HTH_XRE"/>
    <property type="match status" value="1"/>
</dbReference>
<dbReference type="AlphaFoldDB" id="A0A3N0AUL5"/>
<sequence length="156" mass="16975">MFRKIAAVYPLSRLRLLVWFTGGEAKEYDMSRLVNEVPAFAPLADEELFSQVKVDAGGYGISWNDRIDLACNELFDNGCEVDILEREKARLLADVARSRKGIGLSQGAAGEASGASQPVIARMETGSVAPQLDTILKVLGPLGKTLHVVDLDEITR</sequence>
<dbReference type="Pfam" id="PF10387">
    <property type="entry name" value="DUF2442"/>
    <property type="match status" value="1"/>
</dbReference>
<dbReference type="InterPro" id="IPR001387">
    <property type="entry name" value="Cro/C1-type_HTH"/>
</dbReference>
<organism evidence="2 3">
    <name type="scientific">Slackia equolifaciens</name>
    <dbReference type="NCBI Taxonomy" id="498718"/>
    <lineage>
        <taxon>Bacteria</taxon>
        <taxon>Bacillati</taxon>
        <taxon>Actinomycetota</taxon>
        <taxon>Coriobacteriia</taxon>
        <taxon>Eggerthellales</taxon>
        <taxon>Eggerthellaceae</taxon>
        <taxon>Slackia</taxon>
    </lineage>
</organism>
<dbReference type="EMBL" id="QIBX01000019">
    <property type="protein sequence ID" value="RNL38239.1"/>
    <property type="molecule type" value="Genomic_DNA"/>
</dbReference>
<accession>A0A3N0AUL5</accession>
<name>A0A3N0AUL5_9ACTN</name>
<dbReference type="Gene3D" id="1.10.260.40">
    <property type="entry name" value="lambda repressor-like DNA-binding domains"/>
    <property type="match status" value="1"/>
</dbReference>